<dbReference type="RefSeq" id="WP_382417314.1">
    <property type="nucleotide sequence ID" value="NZ_AP031500.1"/>
</dbReference>
<gene>
    <name evidence="2" type="ORF">ACFOEB_13295</name>
</gene>
<dbReference type="EMBL" id="JBHRTL010000028">
    <property type="protein sequence ID" value="MFC3156179.1"/>
    <property type="molecule type" value="Genomic_DNA"/>
</dbReference>
<evidence type="ECO:0000313" key="3">
    <source>
        <dbReference type="Proteomes" id="UP001595548"/>
    </source>
</evidence>
<keyword evidence="1" id="KW-1133">Transmembrane helix</keyword>
<name>A0ABV7HQM5_9GAMM</name>
<evidence type="ECO:0000256" key="1">
    <source>
        <dbReference type="SAM" id="Phobius"/>
    </source>
</evidence>
<keyword evidence="3" id="KW-1185">Reference proteome</keyword>
<evidence type="ECO:0008006" key="4">
    <source>
        <dbReference type="Google" id="ProtNLM"/>
    </source>
</evidence>
<accession>A0ABV7HQM5</accession>
<protein>
    <recommendedName>
        <fullName evidence="4">Protein BatD</fullName>
    </recommendedName>
</protein>
<sequence>MGEPVVVRVKVLVPTWFTKPVYFDEVEALNVISVSVDKSSYPTSERVGASTWSGVIKEYTLIPMTGGNYQLDLPTLTLHYLGSDQKKLTLQVTPDPVSFNAVVPAAAASLKPLIIAQDLTLSQEMNIDQPVVVGQSFNRQVTATITGTSALFVPPLLQQANSYSLQSYLQSPQVSDRYDSAKGQVSGTRVDTQELVVADAGQVVLPDIAIRYYDLSSATVRTVSVKGQSFVVVASPSRFAWLWPLLVALVGLLALLGIAWLLWPKWQLYRRSEPVKFRQLLSLSHTPSRVLLTELEHWRCFWRSAYQSSPEARNEYRDVVLEVEAAIYLAQPVGTHLDRRLRQHRKMLQQILANRQQRLMPLNP</sequence>
<feature type="transmembrane region" description="Helical" evidence="1">
    <location>
        <begin position="241"/>
        <end position="263"/>
    </location>
</feature>
<evidence type="ECO:0000313" key="2">
    <source>
        <dbReference type="EMBL" id="MFC3156179.1"/>
    </source>
</evidence>
<comment type="caution">
    <text evidence="2">The sequence shown here is derived from an EMBL/GenBank/DDBJ whole genome shotgun (WGS) entry which is preliminary data.</text>
</comment>
<keyword evidence="1" id="KW-0812">Transmembrane</keyword>
<keyword evidence="1" id="KW-0472">Membrane</keyword>
<proteinExistence type="predicted"/>
<organism evidence="2 3">
    <name type="scientific">Gilvimarinus japonicus</name>
    <dbReference type="NCBI Taxonomy" id="1796469"/>
    <lineage>
        <taxon>Bacteria</taxon>
        <taxon>Pseudomonadati</taxon>
        <taxon>Pseudomonadota</taxon>
        <taxon>Gammaproteobacteria</taxon>
        <taxon>Cellvibrionales</taxon>
        <taxon>Cellvibrionaceae</taxon>
        <taxon>Gilvimarinus</taxon>
    </lineage>
</organism>
<dbReference type="Proteomes" id="UP001595548">
    <property type="component" value="Unassembled WGS sequence"/>
</dbReference>
<reference evidence="3" key="1">
    <citation type="journal article" date="2019" name="Int. J. Syst. Evol. Microbiol.">
        <title>The Global Catalogue of Microorganisms (GCM) 10K type strain sequencing project: providing services to taxonomists for standard genome sequencing and annotation.</title>
        <authorList>
            <consortium name="The Broad Institute Genomics Platform"/>
            <consortium name="The Broad Institute Genome Sequencing Center for Infectious Disease"/>
            <person name="Wu L."/>
            <person name="Ma J."/>
        </authorList>
    </citation>
    <scope>NUCLEOTIDE SEQUENCE [LARGE SCALE GENOMIC DNA]</scope>
    <source>
        <strain evidence="3">KCTC 52141</strain>
    </source>
</reference>